<proteinExistence type="inferred from homology"/>
<evidence type="ECO:0008006" key="5">
    <source>
        <dbReference type="Google" id="ProtNLM"/>
    </source>
</evidence>
<dbReference type="GO" id="GO:0071014">
    <property type="term" value="C:post-mRNA release spliceosomal complex"/>
    <property type="evidence" value="ECO:0007669"/>
    <property type="project" value="TreeGrafter"/>
</dbReference>
<dbReference type="InterPro" id="IPR007590">
    <property type="entry name" value="Saf4/Yju2"/>
</dbReference>
<protein>
    <recommendedName>
        <fullName evidence="5">Coiled-coil domain-containing protein</fullName>
    </recommendedName>
</protein>
<evidence type="ECO:0000256" key="2">
    <source>
        <dbReference type="SAM" id="MobiDB-lite"/>
    </source>
</evidence>
<gene>
    <name evidence="3" type="ORF">QBC35DRAFT_499239</name>
</gene>
<comment type="similarity">
    <text evidence="1">Belongs to the CWC16 family.</text>
</comment>
<comment type="caution">
    <text evidence="3">The sequence shown here is derived from an EMBL/GenBank/DDBJ whole genome shotgun (WGS) entry which is preliminary data.</text>
</comment>
<evidence type="ECO:0000256" key="1">
    <source>
        <dbReference type="ARBA" id="ARBA00005595"/>
    </source>
</evidence>
<accession>A0AAN6WT24</accession>
<organism evidence="3 4">
    <name type="scientific">Podospora australis</name>
    <dbReference type="NCBI Taxonomy" id="1536484"/>
    <lineage>
        <taxon>Eukaryota</taxon>
        <taxon>Fungi</taxon>
        <taxon>Dikarya</taxon>
        <taxon>Ascomycota</taxon>
        <taxon>Pezizomycotina</taxon>
        <taxon>Sordariomycetes</taxon>
        <taxon>Sordariomycetidae</taxon>
        <taxon>Sordariales</taxon>
        <taxon>Podosporaceae</taxon>
        <taxon>Podospora</taxon>
    </lineage>
</organism>
<dbReference type="PANTHER" id="PTHR12111">
    <property type="entry name" value="SPLICING FACTOR YJU2"/>
    <property type="match status" value="1"/>
</dbReference>
<dbReference type="GO" id="GO:0005684">
    <property type="term" value="C:U2-type spliceosomal complex"/>
    <property type="evidence" value="ECO:0007669"/>
    <property type="project" value="TreeGrafter"/>
</dbReference>
<dbReference type="AlphaFoldDB" id="A0AAN6WT24"/>
<dbReference type="PANTHER" id="PTHR12111:SF2">
    <property type="entry name" value="SPLICING FACTOR YJU2B-RELATED"/>
    <property type="match status" value="1"/>
</dbReference>
<dbReference type="Pfam" id="PF04502">
    <property type="entry name" value="Saf4_Yju2"/>
    <property type="match status" value="1"/>
</dbReference>
<name>A0AAN6WT24_9PEZI</name>
<dbReference type="Proteomes" id="UP001302126">
    <property type="component" value="Unassembled WGS sequence"/>
</dbReference>
<reference evidence="3" key="1">
    <citation type="journal article" date="2023" name="Mol. Phylogenet. Evol.">
        <title>Genome-scale phylogeny and comparative genomics of the fungal order Sordariales.</title>
        <authorList>
            <person name="Hensen N."/>
            <person name="Bonometti L."/>
            <person name="Westerberg I."/>
            <person name="Brannstrom I.O."/>
            <person name="Guillou S."/>
            <person name="Cros-Aarteil S."/>
            <person name="Calhoun S."/>
            <person name="Haridas S."/>
            <person name="Kuo A."/>
            <person name="Mondo S."/>
            <person name="Pangilinan J."/>
            <person name="Riley R."/>
            <person name="LaButti K."/>
            <person name="Andreopoulos B."/>
            <person name="Lipzen A."/>
            <person name="Chen C."/>
            <person name="Yan M."/>
            <person name="Daum C."/>
            <person name="Ng V."/>
            <person name="Clum A."/>
            <person name="Steindorff A."/>
            <person name="Ohm R.A."/>
            <person name="Martin F."/>
            <person name="Silar P."/>
            <person name="Natvig D.O."/>
            <person name="Lalanne C."/>
            <person name="Gautier V."/>
            <person name="Ament-Velasquez S.L."/>
            <person name="Kruys A."/>
            <person name="Hutchinson M.I."/>
            <person name="Powell A.J."/>
            <person name="Barry K."/>
            <person name="Miller A.N."/>
            <person name="Grigoriev I.V."/>
            <person name="Debuchy R."/>
            <person name="Gladieux P."/>
            <person name="Hiltunen Thoren M."/>
            <person name="Johannesson H."/>
        </authorList>
    </citation>
    <scope>NUCLEOTIDE SEQUENCE</scope>
    <source>
        <strain evidence="3">PSN309</strain>
    </source>
</reference>
<evidence type="ECO:0000313" key="4">
    <source>
        <dbReference type="Proteomes" id="UP001302126"/>
    </source>
</evidence>
<dbReference type="GO" id="GO:0000398">
    <property type="term" value="P:mRNA splicing, via spliceosome"/>
    <property type="evidence" value="ECO:0007669"/>
    <property type="project" value="InterPro"/>
</dbReference>
<feature type="region of interest" description="Disordered" evidence="2">
    <location>
        <begin position="310"/>
        <end position="340"/>
    </location>
</feature>
<dbReference type="EMBL" id="MU864407">
    <property type="protein sequence ID" value="KAK4187183.1"/>
    <property type="molecule type" value="Genomic_DNA"/>
</dbReference>
<sequence>MQGFNMGRYVPPDQEGLVSSGNALLKKHPLGSRASKLSSHGILTVRFEIPFPIWCAHCPKPTIIPQGVRFNAGKKRTGSYYTTPIFSFFLKHPSCGGEIEIRTDPKNTDYVVVSGARRRDTPAGDSDDLISSGGVIILTDREKAESREASFGKLEKTIADREQLLTAKVRIDELQETSERQWDDPYSQNRRLRAAFRVGRREREAASIRTESLQEKMGLGIELLPESQDDTRRAALIEFGGGVDEDTEEGDKIAEKALAKPLFGSSTELVTAEHKKPQKKMLKTEMAASKIKKSLVSEIVSNTRAARDPFLGFGDNNNNSNNNHTQKGNGGGGSLLPGLKRKRTEDITAVDADDIAVPAVKHTKFEKRDGSPKLALVSYDSDSD</sequence>
<keyword evidence="4" id="KW-1185">Reference proteome</keyword>
<reference evidence="3" key="2">
    <citation type="submission" date="2023-05" db="EMBL/GenBank/DDBJ databases">
        <authorList>
            <consortium name="Lawrence Berkeley National Laboratory"/>
            <person name="Steindorff A."/>
            <person name="Hensen N."/>
            <person name="Bonometti L."/>
            <person name="Westerberg I."/>
            <person name="Brannstrom I.O."/>
            <person name="Guillou S."/>
            <person name="Cros-Aarteil S."/>
            <person name="Calhoun S."/>
            <person name="Haridas S."/>
            <person name="Kuo A."/>
            <person name="Mondo S."/>
            <person name="Pangilinan J."/>
            <person name="Riley R."/>
            <person name="Labutti K."/>
            <person name="Andreopoulos B."/>
            <person name="Lipzen A."/>
            <person name="Chen C."/>
            <person name="Yanf M."/>
            <person name="Daum C."/>
            <person name="Ng V."/>
            <person name="Clum A."/>
            <person name="Ohm R."/>
            <person name="Martin F."/>
            <person name="Silar P."/>
            <person name="Natvig D."/>
            <person name="Lalanne C."/>
            <person name="Gautier V."/>
            <person name="Ament-Velasquez S.L."/>
            <person name="Kruys A."/>
            <person name="Hutchinson M.I."/>
            <person name="Powell A.J."/>
            <person name="Barry K."/>
            <person name="Miller A.N."/>
            <person name="Grigoriev I.V."/>
            <person name="Debuchy R."/>
            <person name="Gladieux P."/>
            <person name="Thoren M.H."/>
            <person name="Johannesson H."/>
        </authorList>
    </citation>
    <scope>NUCLEOTIDE SEQUENCE</scope>
    <source>
        <strain evidence="3">PSN309</strain>
    </source>
</reference>
<evidence type="ECO:0000313" key="3">
    <source>
        <dbReference type="EMBL" id="KAK4187183.1"/>
    </source>
</evidence>